<dbReference type="InterPro" id="IPR000048">
    <property type="entry name" value="IQ_motif_EF-hand-BS"/>
</dbReference>
<feature type="compositionally biased region" description="Low complexity" evidence="1">
    <location>
        <begin position="1120"/>
        <end position="1137"/>
    </location>
</feature>
<feature type="compositionally biased region" description="Basic residues" evidence="1">
    <location>
        <begin position="179"/>
        <end position="197"/>
    </location>
</feature>
<feature type="compositionally biased region" description="Low complexity" evidence="1">
    <location>
        <begin position="314"/>
        <end position="324"/>
    </location>
</feature>
<feature type="region of interest" description="Disordered" evidence="1">
    <location>
        <begin position="710"/>
        <end position="733"/>
    </location>
</feature>
<feature type="region of interest" description="Disordered" evidence="1">
    <location>
        <begin position="1109"/>
        <end position="1154"/>
    </location>
</feature>
<accession>A0A9N8H0V8</accession>
<feature type="compositionally biased region" description="Basic residues" evidence="1">
    <location>
        <begin position="327"/>
        <end position="337"/>
    </location>
</feature>
<feature type="region of interest" description="Disordered" evidence="1">
    <location>
        <begin position="314"/>
        <end position="337"/>
    </location>
</feature>
<evidence type="ECO:0000313" key="3">
    <source>
        <dbReference type="Proteomes" id="UP001153069"/>
    </source>
</evidence>
<feature type="compositionally biased region" description="Polar residues" evidence="1">
    <location>
        <begin position="285"/>
        <end position="295"/>
    </location>
</feature>
<feature type="region of interest" description="Disordered" evidence="1">
    <location>
        <begin position="1"/>
        <end position="295"/>
    </location>
</feature>
<dbReference type="EMBL" id="CAICTM010000027">
    <property type="protein sequence ID" value="CAB9497903.1"/>
    <property type="molecule type" value="Genomic_DNA"/>
</dbReference>
<feature type="compositionally biased region" description="Basic and acidic residues" evidence="1">
    <location>
        <begin position="1"/>
        <end position="10"/>
    </location>
</feature>
<feature type="compositionally biased region" description="Basic and acidic residues" evidence="1">
    <location>
        <begin position="82"/>
        <end position="96"/>
    </location>
</feature>
<feature type="compositionally biased region" description="Polar residues" evidence="1">
    <location>
        <begin position="56"/>
        <end position="72"/>
    </location>
</feature>
<feature type="compositionally biased region" description="Polar residues" evidence="1">
    <location>
        <begin position="216"/>
        <end position="229"/>
    </location>
</feature>
<organism evidence="2 3">
    <name type="scientific">Seminavis robusta</name>
    <dbReference type="NCBI Taxonomy" id="568900"/>
    <lineage>
        <taxon>Eukaryota</taxon>
        <taxon>Sar</taxon>
        <taxon>Stramenopiles</taxon>
        <taxon>Ochrophyta</taxon>
        <taxon>Bacillariophyta</taxon>
        <taxon>Bacillariophyceae</taxon>
        <taxon>Bacillariophycidae</taxon>
        <taxon>Naviculales</taxon>
        <taxon>Naviculaceae</taxon>
        <taxon>Seminavis</taxon>
    </lineage>
</organism>
<feature type="region of interest" description="Disordered" evidence="1">
    <location>
        <begin position="943"/>
        <end position="969"/>
    </location>
</feature>
<dbReference type="Proteomes" id="UP001153069">
    <property type="component" value="Unassembled WGS sequence"/>
</dbReference>
<feature type="compositionally biased region" description="Low complexity" evidence="1">
    <location>
        <begin position="479"/>
        <end position="496"/>
    </location>
</feature>
<gene>
    <name evidence="2" type="ORF">SEMRO_27_G018450.1</name>
</gene>
<keyword evidence="3" id="KW-1185">Reference proteome</keyword>
<feature type="compositionally biased region" description="Polar residues" evidence="1">
    <location>
        <begin position="428"/>
        <end position="437"/>
    </location>
</feature>
<name>A0A9N8H0V8_9STRA</name>
<feature type="region of interest" description="Disordered" evidence="1">
    <location>
        <begin position="406"/>
        <end position="496"/>
    </location>
</feature>
<comment type="caution">
    <text evidence="2">The sequence shown here is derived from an EMBL/GenBank/DDBJ whole genome shotgun (WGS) entry which is preliminary data.</text>
</comment>
<feature type="compositionally biased region" description="Basic and acidic residues" evidence="1">
    <location>
        <begin position="714"/>
        <end position="733"/>
    </location>
</feature>
<protein>
    <submittedName>
        <fullName evidence="2">Uncharacterized protein</fullName>
    </submittedName>
</protein>
<feature type="compositionally biased region" description="Low complexity" evidence="1">
    <location>
        <begin position="666"/>
        <end position="679"/>
    </location>
</feature>
<evidence type="ECO:0000256" key="1">
    <source>
        <dbReference type="SAM" id="MobiDB-lite"/>
    </source>
</evidence>
<reference evidence="2" key="1">
    <citation type="submission" date="2020-06" db="EMBL/GenBank/DDBJ databases">
        <authorList>
            <consortium name="Plant Systems Biology data submission"/>
        </authorList>
    </citation>
    <scope>NUCLEOTIDE SEQUENCE</scope>
    <source>
        <strain evidence="2">D6</strain>
    </source>
</reference>
<feature type="region of interest" description="Disordered" evidence="1">
    <location>
        <begin position="1242"/>
        <end position="1265"/>
    </location>
</feature>
<feature type="compositionally biased region" description="Polar residues" evidence="1">
    <location>
        <begin position="1585"/>
        <end position="1596"/>
    </location>
</feature>
<dbReference type="Gene3D" id="1.20.5.190">
    <property type="match status" value="1"/>
</dbReference>
<proteinExistence type="predicted"/>
<sequence length="1864" mass="208290">MKESKADQDPSLKQAATTSTTTTESSSTADNGNDTGTPPKAKAKTKAKSFWMDLRQPQNVTPVQAVQATLSPHSEEGAEEVVEPKGKADQEGEDQTRPQQSIHLPMREPKAKNESSNHDQKPVDVDVDVDVDATIAPKAVPSSEETGAEEEEEEAKDQADQEEEQEAAQQISSVNPPMKTKKGKGRNRLNNRRRWKKLNAGTGKVWKGRPSRPVHANSNRAIDTTYSSNQKEDPTNNPQIEKEEPNRVETDPQEKKDMQEKKEPQEKKKAVQLIDTEKDKPTPAPKQTQRQVSSSFPRCAQQYLWRTLLQGNTASTSTTTTTDTGRAHVKQNKPKRTLSAKAKEFIPPSQQQQSSIYAMTTQTSSRIVTPQSYPSPAHATDSILLKKKTTTTTTTNKISNTAAYLVTPSPQPQQPPSKQSSSSAVVDEQTNSHQTVISPHDHDTPEGPDWAGVYDHLYAFSDDEEEQELQTPRRRRPLASLAYTPTTAASSSQASTTDMMEPLLDAELMYRKLASFEEPSLVTDSGSWDFDDDYDDDAFLQMEEEQEEDDDENGVYDHFAEMAESEDEFWDRLESLYSYYTNCDGNGNGDHHEDHHEDKTTMELIRYASQKLRTTYGENTTSARRRVVATAATWIQSSPPNEEQGQQGWWMRSGFRKHLLGISQETQPTPNNNNTPQPTVHKKPSGEHSKGGTLQPEEAACRVQHWWRGRTPKHPKEPRLEHTQATKEDAERAAVQRRHTVSYATSKPVEVPSSLDESAAATAIQHWWVVRRYSETAGRIIAIHSPSAEDTTSPPSEMMAAALLQLWWRKKCSVLRQTLALSSDVGEVLLTQERNALSESNAASRLQCWWKNIRSTRAAKVPNQLSTSPDFLPEQTTAALIHCDEGDHPPTELINSPLDPIDILSPTTAVSVLPEASVLSTAAALKLQRWWNATRGSTKNIHASPLLEFSPPELDEQADSRPPRVPKTPAEKFNLKESLSLPTAVFPEASVLSTLAARKLQRWWKAMKVSTMQIEETLMLGPVVLEFSGEKDEKEDSPDKTSGATKIRWEGMLAALDANVETGSEIGPNEQSDKACFAQPLSSTRDSFDVRVGAARSIQLCWRRSTRRGKSQVGSFDPGESSVAVSQLQQEEQQARQPFAPESPRGQTVESKSARRLQRWWKHVTMRCEIDSTEERPMNQPWFRSERNNDTASLALSEKSAARLIQKWWALVLSTRRNDLDGHSSQGGSKIDPVRQEHASLEQNMTSGKDEAFRRSEPSDDDVVSEKEARLQMLAAALEYRTQVIAAMDKQLCSLQRSVDEFAAAMQVQQCPDGLVPSSQIQGGAADGVPSTRALLQSMPKDAPKSEFRSKEAFSSLSLGQDSSFPDHTKQPYSRNSDEIEALKHVKCLDDPNNSDAAPFASSAVMQQRKELQEKQSLLCSSDPVASDGSSSEMDYQALVAEQGEVADDESVVIPPSSTDFNAIFHLQPDSVEPIARKNDHKSEAQELQGPPILQQQAEVAPPTRIQEDQSSVCHEGVSNLEVPGVALVASPGSTVKQAFPRQSTPLVALSSAEANAVEPIQQAQSIISTESDSPIRRYSHSDRSLTPVSAHNRSHPSTEQKLPEGQAELLHVESSAALRDESAMVVAVREEEQFNAEAEARMLEGERPTETPGKDPMATKLQSWWRMVVVHRNFKRLVAVARLLPERTRHLMLSKVHGPEWGFQVRSWQLQSRSRDGDDDDFCEGYVAPAIQLQAWWRMLVTQRNYRRLKATIMLLPERTRHQMCSKIHRPIQWGSQVRSWQDLQSKRTPVEGESSATSAIQLQCWWRRLVAQKNYGHLQATKRFLPDRTKSCMLSKVQGPMVWGSQVRSYLERNRFVDEFHV</sequence>
<evidence type="ECO:0000313" key="2">
    <source>
        <dbReference type="EMBL" id="CAB9497903.1"/>
    </source>
</evidence>
<feature type="compositionally biased region" description="Basic and acidic residues" evidence="1">
    <location>
        <begin position="105"/>
        <end position="124"/>
    </location>
</feature>
<feature type="compositionally biased region" description="Basic and acidic residues" evidence="1">
    <location>
        <begin position="1248"/>
        <end position="1265"/>
    </location>
</feature>
<feature type="compositionally biased region" description="Acidic residues" evidence="1">
    <location>
        <begin position="146"/>
        <end position="166"/>
    </location>
</feature>
<dbReference type="SMART" id="SM00015">
    <property type="entry name" value="IQ"/>
    <property type="match status" value="3"/>
</dbReference>
<feature type="region of interest" description="Disordered" evidence="1">
    <location>
        <begin position="664"/>
        <end position="694"/>
    </location>
</feature>
<feature type="compositionally biased region" description="Basic and acidic residues" evidence="1">
    <location>
        <begin position="230"/>
        <end position="281"/>
    </location>
</feature>
<feature type="compositionally biased region" description="Low complexity" evidence="1">
    <location>
        <begin position="15"/>
        <end position="29"/>
    </location>
</feature>
<feature type="compositionally biased region" description="Basic and acidic residues" evidence="1">
    <location>
        <begin position="1574"/>
        <end position="1584"/>
    </location>
</feature>
<feature type="region of interest" description="Disordered" evidence="1">
    <location>
        <begin position="1565"/>
        <end position="1604"/>
    </location>
</feature>